<dbReference type="Proteomes" id="UP000277580">
    <property type="component" value="Unassembled WGS sequence"/>
</dbReference>
<gene>
    <name evidence="4" type="ORF">P167DRAFT_551483</name>
</gene>
<feature type="chain" id="PRO_5018220501" evidence="2">
    <location>
        <begin position="20"/>
        <end position="301"/>
    </location>
</feature>
<dbReference type="InterPro" id="IPR024079">
    <property type="entry name" value="MetalloPept_cat_dom_sf"/>
</dbReference>
<feature type="region of interest" description="Disordered" evidence="1">
    <location>
        <begin position="276"/>
        <end position="301"/>
    </location>
</feature>
<feature type="compositionally biased region" description="Basic and acidic residues" evidence="1">
    <location>
        <begin position="292"/>
        <end position="301"/>
    </location>
</feature>
<dbReference type="Pfam" id="PF13933">
    <property type="entry name" value="HRXXH"/>
    <property type="match status" value="1"/>
</dbReference>
<evidence type="ECO:0000256" key="2">
    <source>
        <dbReference type="SAM" id="SignalP"/>
    </source>
</evidence>
<dbReference type="InterPro" id="IPR039124">
    <property type="entry name" value="PRA1-like"/>
</dbReference>
<dbReference type="GO" id="GO:0005178">
    <property type="term" value="F:integrin binding"/>
    <property type="evidence" value="ECO:0007669"/>
    <property type="project" value="TreeGrafter"/>
</dbReference>
<dbReference type="STRING" id="1392247.A0A3N4L0H9"/>
<dbReference type="GO" id="GO:0009986">
    <property type="term" value="C:cell surface"/>
    <property type="evidence" value="ECO:0007669"/>
    <property type="project" value="TreeGrafter"/>
</dbReference>
<feature type="domain" description="Putative peptidase" evidence="3">
    <location>
        <begin position="50"/>
        <end position="250"/>
    </location>
</feature>
<accession>A0A3N4L0H9</accession>
<feature type="compositionally biased region" description="Low complexity" evidence="1">
    <location>
        <begin position="276"/>
        <end position="287"/>
    </location>
</feature>
<reference evidence="4 5" key="1">
    <citation type="journal article" date="2018" name="Nat. Ecol. Evol.">
        <title>Pezizomycetes genomes reveal the molecular basis of ectomycorrhizal truffle lifestyle.</title>
        <authorList>
            <person name="Murat C."/>
            <person name="Payen T."/>
            <person name="Noel B."/>
            <person name="Kuo A."/>
            <person name="Morin E."/>
            <person name="Chen J."/>
            <person name="Kohler A."/>
            <person name="Krizsan K."/>
            <person name="Balestrini R."/>
            <person name="Da Silva C."/>
            <person name="Montanini B."/>
            <person name="Hainaut M."/>
            <person name="Levati E."/>
            <person name="Barry K.W."/>
            <person name="Belfiori B."/>
            <person name="Cichocki N."/>
            <person name="Clum A."/>
            <person name="Dockter R.B."/>
            <person name="Fauchery L."/>
            <person name="Guy J."/>
            <person name="Iotti M."/>
            <person name="Le Tacon F."/>
            <person name="Lindquist E.A."/>
            <person name="Lipzen A."/>
            <person name="Malagnac F."/>
            <person name="Mello A."/>
            <person name="Molinier V."/>
            <person name="Miyauchi S."/>
            <person name="Poulain J."/>
            <person name="Riccioni C."/>
            <person name="Rubini A."/>
            <person name="Sitrit Y."/>
            <person name="Splivallo R."/>
            <person name="Traeger S."/>
            <person name="Wang M."/>
            <person name="Zifcakova L."/>
            <person name="Wipf D."/>
            <person name="Zambonelli A."/>
            <person name="Paolocci F."/>
            <person name="Nowrousian M."/>
            <person name="Ottonello S."/>
            <person name="Baldrian P."/>
            <person name="Spatafora J.W."/>
            <person name="Henrissat B."/>
            <person name="Nagy L.G."/>
            <person name="Aury J.M."/>
            <person name="Wincker P."/>
            <person name="Grigoriev I.V."/>
            <person name="Bonfante P."/>
            <person name="Martin F.M."/>
        </authorList>
    </citation>
    <scope>NUCLEOTIDE SEQUENCE [LARGE SCALE GENOMIC DNA]</scope>
    <source>
        <strain evidence="4 5">CCBAS932</strain>
    </source>
</reference>
<dbReference type="PANTHER" id="PTHR39399">
    <property type="entry name" value="PROTEIN ZPS1"/>
    <property type="match status" value="1"/>
</dbReference>
<dbReference type="GO" id="GO:0008270">
    <property type="term" value="F:zinc ion binding"/>
    <property type="evidence" value="ECO:0007669"/>
    <property type="project" value="TreeGrafter"/>
</dbReference>
<sequence>MFNLKNLVSVAVLASGAFAAPQYTAHGPSSTSSAYTPVPTVPPVIGALGVEIHKSCNVTERRQLEAALKDTEELVSVARDYVLDNGSDDPLFKKYFGAGSTAEVIGWFDKLLYGDKSGVLLRCDDIDGNCHQAGWAGHWRGENATEETVICEMSYRVRRPLTQMCALGYQVATSPTNVFFASDLVHRFFHVPKISELVIDHFTHGEYHEALEFAETNATHVVRNTDNLQWFALDTYGLMVGNPGVGCAGEAPEHAHESASSSAAASVSVASPTVSATHAATSTTEAPKACHTHSDGAVHCE</sequence>
<dbReference type="InterPro" id="IPR029482">
    <property type="entry name" value="HRXXH"/>
</dbReference>
<dbReference type="AlphaFoldDB" id="A0A3N4L0H9"/>
<dbReference type="GO" id="GO:0009277">
    <property type="term" value="C:fungal-type cell wall"/>
    <property type="evidence" value="ECO:0007669"/>
    <property type="project" value="TreeGrafter"/>
</dbReference>
<organism evidence="4 5">
    <name type="scientific">Morchella conica CCBAS932</name>
    <dbReference type="NCBI Taxonomy" id="1392247"/>
    <lineage>
        <taxon>Eukaryota</taxon>
        <taxon>Fungi</taxon>
        <taxon>Dikarya</taxon>
        <taxon>Ascomycota</taxon>
        <taxon>Pezizomycotina</taxon>
        <taxon>Pezizomycetes</taxon>
        <taxon>Pezizales</taxon>
        <taxon>Morchellaceae</taxon>
        <taxon>Morchella</taxon>
    </lineage>
</organism>
<keyword evidence="5" id="KW-1185">Reference proteome</keyword>
<dbReference type="Gene3D" id="3.40.390.10">
    <property type="entry name" value="Collagenase (Catalytic Domain)"/>
    <property type="match status" value="1"/>
</dbReference>
<dbReference type="OrthoDB" id="4689212at2759"/>
<dbReference type="SUPFAM" id="SSF55486">
    <property type="entry name" value="Metalloproteases ('zincins'), catalytic domain"/>
    <property type="match status" value="1"/>
</dbReference>
<dbReference type="CDD" id="cd11307">
    <property type="entry name" value="M35_Asp_f2_like"/>
    <property type="match status" value="1"/>
</dbReference>
<dbReference type="PANTHER" id="PTHR39399:SF1">
    <property type="entry name" value="PROTEIN ZPS1"/>
    <property type="match status" value="1"/>
</dbReference>
<dbReference type="GO" id="GO:0008237">
    <property type="term" value="F:metallopeptidase activity"/>
    <property type="evidence" value="ECO:0007669"/>
    <property type="project" value="InterPro"/>
</dbReference>
<evidence type="ECO:0000313" key="5">
    <source>
        <dbReference type="Proteomes" id="UP000277580"/>
    </source>
</evidence>
<dbReference type="GO" id="GO:0005576">
    <property type="term" value="C:extracellular region"/>
    <property type="evidence" value="ECO:0007669"/>
    <property type="project" value="TreeGrafter"/>
</dbReference>
<evidence type="ECO:0000256" key="1">
    <source>
        <dbReference type="SAM" id="MobiDB-lite"/>
    </source>
</evidence>
<evidence type="ECO:0000313" key="4">
    <source>
        <dbReference type="EMBL" id="RPB16316.1"/>
    </source>
</evidence>
<dbReference type="InParanoid" id="A0A3N4L0H9"/>
<protein>
    <submittedName>
        <fullName evidence="4">Zincin</fullName>
    </submittedName>
</protein>
<dbReference type="EMBL" id="ML119109">
    <property type="protein sequence ID" value="RPB16316.1"/>
    <property type="molecule type" value="Genomic_DNA"/>
</dbReference>
<dbReference type="FunCoup" id="A0A3N4L0H9">
    <property type="interactions" value="18"/>
</dbReference>
<evidence type="ECO:0000259" key="3">
    <source>
        <dbReference type="Pfam" id="PF13933"/>
    </source>
</evidence>
<keyword evidence="2" id="KW-0732">Signal</keyword>
<feature type="signal peptide" evidence="2">
    <location>
        <begin position="1"/>
        <end position="19"/>
    </location>
</feature>
<name>A0A3N4L0H9_9PEZI</name>
<proteinExistence type="predicted"/>